<accession>A0A392VAQ8</accession>
<dbReference type="Proteomes" id="UP000265520">
    <property type="component" value="Unassembled WGS sequence"/>
</dbReference>
<organism evidence="1 2">
    <name type="scientific">Trifolium medium</name>
    <dbReference type="NCBI Taxonomy" id="97028"/>
    <lineage>
        <taxon>Eukaryota</taxon>
        <taxon>Viridiplantae</taxon>
        <taxon>Streptophyta</taxon>
        <taxon>Embryophyta</taxon>
        <taxon>Tracheophyta</taxon>
        <taxon>Spermatophyta</taxon>
        <taxon>Magnoliopsida</taxon>
        <taxon>eudicotyledons</taxon>
        <taxon>Gunneridae</taxon>
        <taxon>Pentapetalae</taxon>
        <taxon>rosids</taxon>
        <taxon>fabids</taxon>
        <taxon>Fabales</taxon>
        <taxon>Fabaceae</taxon>
        <taxon>Papilionoideae</taxon>
        <taxon>50 kb inversion clade</taxon>
        <taxon>NPAAA clade</taxon>
        <taxon>Hologalegina</taxon>
        <taxon>IRL clade</taxon>
        <taxon>Trifolieae</taxon>
        <taxon>Trifolium</taxon>
    </lineage>
</organism>
<sequence length="63" mass="7202">MVVHRRLVVPFWSDPVVCPLLDGTWLSVWWLRSGPIWMGSIGFQAQFASSASIWFAPLQLPLF</sequence>
<reference evidence="1 2" key="1">
    <citation type="journal article" date="2018" name="Front. Plant Sci.">
        <title>Red Clover (Trifolium pratense) and Zigzag Clover (T. medium) - A Picture of Genomic Similarities and Differences.</title>
        <authorList>
            <person name="Dluhosova J."/>
            <person name="Istvanek J."/>
            <person name="Nedelnik J."/>
            <person name="Repkova J."/>
        </authorList>
    </citation>
    <scope>NUCLEOTIDE SEQUENCE [LARGE SCALE GENOMIC DNA]</scope>
    <source>
        <strain evidence="2">cv. 10/8</strain>
        <tissue evidence="1">Leaf</tissue>
    </source>
</reference>
<proteinExistence type="predicted"/>
<evidence type="ECO:0000313" key="1">
    <source>
        <dbReference type="EMBL" id="MCI84513.1"/>
    </source>
</evidence>
<evidence type="ECO:0000313" key="2">
    <source>
        <dbReference type="Proteomes" id="UP000265520"/>
    </source>
</evidence>
<keyword evidence="2" id="KW-1185">Reference proteome</keyword>
<dbReference type="AlphaFoldDB" id="A0A392VAQ8"/>
<dbReference type="EMBL" id="LXQA011092916">
    <property type="protein sequence ID" value="MCI84513.1"/>
    <property type="molecule type" value="Genomic_DNA"/>
</dbReference>
<name>A0A392VAQ8_9FABA</name>
<comment type="caution">
    <text evidence="1">The sequence shown here is derived from an EMBL/GenBank/DDBJ whole genome shotgun (WGS) entry which is preliminary data.</text>
</comment>
<protein>
    <submittedName>
        <fullName evidence="1">Uncharacterized protein</fullName>
    </submittedName>
</protein>